<feature type="compositionally biased region" description="Polar residues" evidence="1">
    <location>
        <begin position="1"/>
        <end position="16"/>
    </location>
</feature>
<comment type="caution">
    <text evidence="2">The sequence shown here is derived from an EMBL/GenBank/DDBJ whole genome shotgun (WGS) entry which is preliminary data.</text>
</comment>
<dbReference type="AlphaFoldDB" id="A0A3N4ZFA0"/>
<feature type="compositionally biased region" description="Low complexity" evidence="1">
    <location>
        <begin position="40"/>
        <end position="62"/>
    </location>
</feature>
<feature type="region of interest" description="Disordered" evidence="1">
    <location>
        <begin position="1"/>
        <end position="251"/>
    </location>
</feature>
<keyword evidence="3" id="KW-1185">Reference proteome</keyword>
<accession>A0A3N4ZFA0</accession>
<dbReference type="Proteomes" id="UP000280501">
    <property type="component" value="Unassembled WGS sequence"/>
</dbReference>
<feature type="non-terminal residue" evidence="2">
    <location>
        <position position="266"/>
    </location>
</feature>
<feature type="compositionally biased region" description="Polar residues" evidence="1">
    <location>
        <begin position="110"/>
        <end position="120"/>
    </location>
</feature>
<reference evidence="2 3" key="1">
    <citation type="submission" date="2018-11" db="EMBL/GenBank/DDBJ databases">
        <title>Sequencing the genomes of 1000 actinobacteria strains.</title>
        <authorList>
            <person name="Klenk H.-P."/>
        </authorList>
    </citation>
    <scope>NUCLEOTIDE SEQUENCE [LARGE SCALE GENOMIC DNA]</scope>
    <source>
        <strain evidence="2 3">DSM 15700</strain>
    </source>
</reference>
<dbReference type="EMBL" id="RKQZ01000001">
    <property type="protein sequence ID" value="RPF19455.1"/>
    <property type="molecule type" value="Genomic_DNA"/>
</dbReference>
<protein>
    <submittedName>
        <fullName evidence="2">Uncharacterized protein</fullName>
    </submittedName>
</protein>
<evidence type="ECO:0000313" key="2">
    <source>
        <dbReference type="EMBL" id="RPF19455.1"/>
    </source>
</evidence>
<proteinExistence type="predicted"/>
<evidence type="ECO:0000256" key="1">
    <source>
        <dbReference type="SAM" id="MobiDB-lite"/>
    </source>
</evidence>
<name>A0A3N4ZFA0_9MICO</name>
<evidence type="ECO:0000313" key="3">
    <source>
        <dbReference type="Proteomes" id="UP000280501"/>
    </source>
</evidence>
<sequence>MTSGNDTGQGIGSPTTKIDDELKETHVREGASSGSEQSGDAADTTPAESSTESASTEASTENTESDATEAVADGDPAVQESAGRTVTEQIAEKAEPKAPDASPEVPPQGGSASATDSTPTEAEHKPIPSGFWRSAYEAGAGAPSSRYTTEPPAASNGASGKSASSLGRAIDNVVAPTNSEADEVDDTTKPRVSSHDTPPPNPPSEAWQRVSSPNAGEVPTAEEEPATAVNETNGQKSTDGDDPAAAVKQGAVKAAQAALAAARNAA</sequence>
<organism evidence="2 3">
    <name type="scientific">Myceligenerans xiligouense</name>
    <dbReference type="NCBI Taxonomy" id="253184"/>
    <lineage>
        <taxon>Bacteria</taxon>
        <taxon>Bacillati</taxon>
        <taxon>Actinomycetota</taxon>
        <taxon>Actinomycetes</taxon>
        <taxon>Micrococcales</taxon>
        <taxon>Promicromonosporaceae</taxon>
        <taxon>Myceligenerans</taxon>
    </lineage>
</organism>
<feature type="compositionally biased region" description="Low complexity" evidence="1">
    <location>
        <begin position="153"/>
        <end position="169"/>
    </location>
</feature>
<gene>
    <name evidence="2" type="ORF">EDD34_0001</name>
</gene>
<feature type="compositionally biased region" description="Basic and acidic residues" evidence="1">
    <location>
        <begin position="17"/>
        <end position="29"/>
    </location>
</feature>